<evidence type="ECO:0000256" key="1">
    <source>
        <dbReference type="ARBA" id="ARBA00006484"/>
    </source>
</evidence>
<dbReference type="EMBL" id="JACETU010000006">
    <property type="protein sequence ID" value="KAF7426260.1"/>
    <property type="molecule type" value="Genomic_DNA"/>
</dbReference>
<feature type="compositionally biased region" description="Basic and acidic residues" evidence="5">
    <location>
        <begin position="96"/>
        <end position="108"/>
    </location>
</feature>
<keyword evidence="7" id="KW-1185">Reference proteome</keyword>
<evidence type="ECO:0000313" key="7">
    <source>
        <dbReference type="Proteomes" id="UP000623687"/>
    </source>
</evidence>
<feature type="compositionally biased region" description="Basic and acidic residues" evidence="5">
    <location>
        <begin position="65"/>
        <end position="87"/>
    </location>
</feature>
<reference evidence="6" key="1">
    <citation type="submission" date="2019-07" db="EMBL/GenBank/DDBJ databases">
        <authorList>
            <person name="Palmer J.M."/>
        </authorList>
    </citation>
    <scope>NUCLEOTIDE SEQUENCE</scope>
    <source>
        <strain evidence="6">PC9</strain>
    </source>
</reference>
<protein>
    <submittedName>
        <fullName evidence="6">Uncharacterized protein</fullName>
    </submittedName>
</protein>
<dbReference type="PRINTS" id="PR00080">
    <property type="entry name" value="SDRFAMILY"/>
</dbReference>
<dbReference type="Gene3D" id="3.40.50.720">
    <property type="entry name" value="NAD(P)-binding Rossmann-like Domain"/>
    <property type="match status" value="1"/>
</dbReference>
<sequence length="314" mass="32090">MSTTSDSSAAPTPPIPALALFSLHGSVALVTGAARGIGQAAAIALAEASADVVCVLRRTSSSESTGEHTDVDHRVVPPSRRKAEEGTKPGAGVGGKVDDSEGAIREGGGEGGGEGEGGVKEKEKTQDTIAALGVRAYVVYADLEDMADVKTVWPRALALLGRERDGESGEGGEGEGVEGAGGEDGEGAQGQPRIHILVNCAGVQRRHPSVAFPEADWDTVLDVNLKACFLLAQAAGRHFLSFDATSGSGGGGYGRGGKIINFCSLLSYQGGFTVPAYAASKGALMQLTKALSNEWAHANVQVNGVSPGYVRTDM</sequence>
<proteinExistence type="inferred from homology"/>
<dbReference type="OrthoDB" id="294295at2759"/>
<dbReference type="AlphaFoldDB" id="A0A8H6ZP52"/>
<comment type="similarity">
    <text evidence="1 4">Belongs to the short-chain dehydrogenases/reductases (SDR) family.</text>
</comment>
<evidence type="ECO:0000256" key="2">
    <source>
        <dbReference type="ARBA" id="ARBA00022857"/>
    </source>
</evidence>
<keyword evidence="3" id="KW-0560">Oxidoreductase</keyword>
<dbReference type="VEuPathDB" id="FungiDB:PC9H_008628"/>
<organism evidence="6 7">
    <name type="scientific">Pleurotus ostreatus</name>
    <name type="common">Oyster mushroom</name>
    <name type="synonym">White-rot fungus</name>
    <dbReference type="NCBI Taxonomy" id="5322"/>
    <lineage>
        <taxon>Eukaryota</taxon>
        <taxon>Fungi</taxon>
        <taxon>Dikarya</taxon>
        <taxon>Basidiomycota</taxon>
        <taxon>Agaricomycotina</taxon>
        <taxon>Agaricomycetes</taxon>
        <taxon>Agaricomycetidae</taxon>
        <taxon>Agaricales</taxon>
        <taxon>Pleurotineae</taxon>
        <taxon>Pleurotaceae</taxon>
        <taxon>Pleurotus</taxon>
    </lineage>
</organism>
<feature type="region of interest" description="Disordered" evidence="5">
    <location>
        <begin position="163"/>
        <end position="189"/>
    </location>
</feature>
<feature type="region of interest" description="Disordered" evidence="5">
    <location>
        <begin position="59"/>
        <end position="124"/>
    </location>
</feature>
<dbReference type="PRINTS" id="PR00081">
    <property type="entry name" value="GDHRDH"/>
</dbReference>
<dbReference type="InterPro" id="IPR020904">
    <property type="entry name" value="Sc_DH/Rdtase_CS"/>
</dbReference>
<evidence type="ECO:0000256" key="5">
    <source>
        <dbReference type="SAM" id="MobiDB-lite"/>
    </source>
</evidence>
<evidence type="ECO:0000256" key="3">
    <source>
        <dbReference type="ARBA" id="ARBA00023002"/>
    </source>
</evidence>
<dbReference type="Pfam" id="PF00106">
    <property type="entry name" value="adh_short"/>
    <property type="match status" value="2"/>
</dbReference>
<dbReference type="SUPFAM" id="SSF51735">
    <property type="entry name" value="NAD(P)-binding Rossmann-fold domains"/>
    <property type="match status" value="1"/>
</dbReference>
<gene>
    <name evidence="6" type="ORF">PC9H_008628</name>
</gene>
<dbReference type="Proteomes" id="UP000623687">
    <property type="component" value="Unassembled WGS sequence"/>
</dbReference>
<evidence type="ECO:0000256" key="4">
    <source>
        <dbReference type="RuleBase" id="RU000363"/>
    </source>
</evidence>
<dbReference type="GeneID" id="59378446"/>
<dbReference type="GO" id="GO:0016616">
    <property type="term" value="F:oxidoreductase activity, acting on the CH-OH group of donors, NAD or NADP as acceptor"/>
    <property type="evidence" value="ECO:0007669"/>
    <property type="project" value="TreeGrafter"/>
</dbReference>
<dbReference type="RefSeq" id="XP_036629564.1">
    <property type="nucleotide sequence ID" value="XM_036778136.1"/>
</dbReference>
<evidence type="ECO:0000313" key="6">
    <source>
        <dbReference type="EMBL" id="KAF7426260.1"/>
    </source>
</evidence>
<feature type="compositionally biased region" description="Acidic residues" evidence="5">
    <location>
        <begin position="168"/>
        <end position="186"/>
    </location>
</feature>
<dbReference type="PROSITE" id="PS00061">
    <property type="entry name" value="ADH_SHORT"/>
    <property type="match status" value="1"/>
</dbReference>
<name>A0A8H6ZP52_PLEOS</name>
<accession>A0A8H6ZP52</accession>
<dbReference type="InterPro" id="IPR002347">
    <property type="entry name" value="SDR_fam"/>
</dbReference>
<comment type="caution">
    <text evidence="6">The sequence shown here is derived from an EMBL/GenBank/DDBJ whole genome shotgun (WGS) entry which is preliminary data.</text>
</comment>
<dbReference type="PANTHER" id="PTHR42760">
    <property type="entry name" value="SHORT-CHAIN DEHYDROGENASES/REDUCTASES FAMILY MEMBER"/>
    <property type="match status" value="1"/>
</dbReference>
<dbReference type="InterPro" id="IPR036291">
    <property type="entry name" value="NAD(P)-bd_dom_sf"/>
</dbReference>
<keyword evidence="2" id="KW-0521">NADP</keyword>
<dbReference type="PANTHER" id="PTHR42760:SF5">
    <property type="entry name" value="2-DEHYDRO-3-DEOXY-D-GLUCONATE 5-DEHYDROGENASE"/>
    <property type="match status" value="1"/>
</dbReference>